<dbReference type="EMBL" id="BARW01028221">
    <property type="protein sequence ID" value="GAJ10564.1"/>
    <property type="molecule type" value="Genomic_DNA"/>
</dbReference>
<dbReference type="AlphaFoldDB" id="X1TZ89"/>
<gene>
    <name evidence="1" type="ORF">S12H4_45616</name>
</gene>
<comment type="caution">
    <text evidence="1">The sequence shown here is derived from an EMBL/GenBank/DDBJ whole genome shotgun (WGS) entry which is preliminary data.</text>
</comment>
<protein>
    <submittedName>
        <fullName evidence="1">Uncharacterized protein</fullName>
    </submittedName>
</protein>
<sequence>MITEAKLRMAHLYPELIPDTWVDAIGVASEAAPPILDLRRFSPHF</sequence>
<name>X1TZ89_9ZZZZ</name>
<organism evidence="1">
    <name type="scientific">marine sediment metagenome</name>
    <dbReference type="NCBI Taxonomy" id="412755"/>
    <lineage>
        <taxon>unclassified sequences</taxon>
        <taxon>metagenomes</taxon>
        <taxon>ecological metagenomes</taxon>
    </lineage>
</organism>
<feature type="non-terminal residue" evidence="1">
    <location>
        <position position="45"/>
    </location>
</feature>
<reference evidence="1" key="1">
    <citation type="journal article" date="2014" name="Front. Microbiol.">
        <title>High frequency of phylogenetically diverse reductive dehalogenase-homologous genes in deep subseafloor sedimentary metagenomes.</title>
        <authorList>
            <person name="Kawai M."/>
            <person name="Futagami T."/>
            <person name="Toyoda A."/>
            <person name="Takaki Y."/>
            <person name="Nishi S."/>
            <person name="Hori S."/>
            <person name="Arai W."/>
            <person name="Tsubouchi T."/>
            <person name="Morono Y."/>
            <person name="Uchiyama I."/>
            <person name="Ito T."/>
            <person name="Fujiyama A."/>
            <person name="Inagaki F."/>
            <person name="Takami H."/>
        </authorList>
    </citation>
    <scope>NUCLEOTIDE SEQUENCE</scope>
    <source>
        <strain evidence="1">Expedition CK06-06</strain>
    </source>
</reference>
<accession>X1TZ89</accession>
<proteinExistence type="predicted"/>
<evidence type="ECO:0000313" key="1">
    <source>
        <dbReference type="EMBL" id="GAJ10564.1"/>
    </source>
</evidence>